<evidence type="ECO:0000313" key="3">
    <source>
        <dbReference type="Proteomes" id="UP000295447"/>
    </source>
</evidence>
<reference evidence="2 3" key="1">
    <citation type="submission" date="2019-03" db="EMBL/GenBank/DDBJ databases">
        <title>Genomic Encyclopedia of Type Strains, Phase III (KMG-III): the genomes of soil and plant-associated and newly described type strains.</title>
        <authorList>
            <person name="Whitman W."/>
        </authorList>
    </citation>
    <scope>NUCLEOTIDE SEQUENCE [LARGE SCALE GENOMIC DNA]</scope>
    <source>
        <strain evidence="2 3">VKM Ac-2570</strain>
    </source>
</reference>
<protein>
    <submittedName>
        <fullName evidence="2">Uncharacterized protein</fullName>
    </submittedName>
</protein>
<dbReference type="Proteomes" id="UP000295447">
    <property type="component" value="Unassembled WGS sequence"/>
</dbReference>
<sequence>MAWRKSRFEKGVEKIEAERRGKIEAARGRVRTARETQSTMQEINGVNPDPNYFKLLHESATEVNRATRNQKRVERRANSAAEKAFGRLEAKETKKRGRGR</sequence>
<dbReference type="AlphaFoldDB" id="A0A4R8A190"/>
<proteinExistence type="predicted"/>
<name>A0A4R8A190_9ACTN</name>
<dbReference type="RefSeq" id="WP_134119468.1">
    <property type="nucleotide sequence ID" value="NZ_SODF01000001.1"/>
</dbReference>
<dbReference type="EMBL" id="SODF01000001">
    <property type="protein sequence ID" value="TDW24277.1"/>
    <property type="molecule type" value="Genomic_DNA"/>
</dbReference>
<evidence type="ECO:0000313" key="2">
    <source>
        <dbReference type="EMBL" id="TDW24277.1"/>
    </source>
</evidence>
<gene>
    <name evidence="2" type="ORF">EV650_3150</name>
</gene>
<comment type="caution">
    <text evidence="2">The sequence shown here is derived from an EMBL/GenBank/DDBJ whole genome shotgun (WGS) entry which is preliminary data.</text>
</comment>
<keyword evidence="3" id="KW-1185">Reference proteome</keyword>
<evidence type="ECO:0000256" key="1">
    <source>
        <dbReference type="SAM" id="MobiDB-lite"/>
    </source>
</evidence>
<feature type="compositionally biased region" description="Polar residues" evidence="1">
    <location>
        <begin position="35"/>
        <end position="44"/>
    </location>
</feature>
<feature type="region of interest" description="Disordered" evidence="1">
    <location>
        <begin position="63"/>
        <end position="100"/>
    </location>
</feature>
<accession>A0A4R8A190</accession>
<feature type="region of interest" description="Disordered" evidence="1">
    <location>
        <begin position="28"/>
        <end position="50"/>
    </location>
</feature>
<organism evidence="2 3">
    <name type="scientific">Kribbella kalugense</name>
    <dbReference type="NCBI Taxonomy" id="2512221"/>
    <lineage>
        <taxon>Bacteria</taxon>
        <taxon>Bacillati</taxon>
        <taxon>Actinomycetota</taxon>
        <taxon>Actinomycetes</taxon>
        <taxon>Propionibacteriales</taxon>
        <taxon>Kribbellaceae</taxon>
        <taxon>Kribbella</taxon>
    </lineage>
</organism>